<gene>
    <name evidence="1" type="ORF">MHBO_002471</name>
</gene>
<comment type="caution">
    <text evidence="1">The sequence shown here is derived from an EMBL/GenBank/DDBJ whole genome shotgun (WGS) entry which is preliminary data.</text>
</comment>
<proteinExistence type="predicted"/>
<protein>
    <submittedName>
        <fullName evidence="1">Uncharacterized protein</fullName>
    </submittedName>
</protein>
<name>A0ABV2AMG5_9EUKA</name>
<dbReference type="EMBL" id="JBDODL010000905">
    <property type="protein sequence ID" value="MES1920845.1"/>
    <property type="molecule type" value="Genomic_DNA"/>
</dbReference>
<sequence>MKKEVLFWGRVSDPATIIKNRLPFNSHHSFVEAIFVDKTEKDKICENFLQKCKTANLKILVDVEMTNYQNLQENMSAHMYIETEKSRLHVSEMPRDFSRGVIFIRFDG</sequence>
<evidence type="ECO:0000313" key="2">
    <source>
        <dbReference type="Proteomes" id="UP001439008"/>
    </source>
</evidence>
<accession>A0ABV2AMG5</accession>
<evidence type="ECO:0000313" key="1">
    <source>
        <dbReference type="EMBL" id="MES1920845.1"/>
    </source>
</evidence>
<organism evidence="1 2">
    <name type="scientific">Bonamia ostreae</name>
    <dbReference type="NCBI Taxonomy" id="126728"/>
    <lineage>
        <taxon>Eukaryota</taxon>
        <taxon>Sar</taxon>
        <taxon>Rhizaria</taxon>
        <taxon>Endomyxa</taxon>
        <taxon>Ascetosporea</taxon>
        <taxon>Haplosporida</taxon>
        <taxon>Bonamia</taxon>
    </lineage>
</organism>
<keyword evidence="2" id="KW-1185">Reference proteome</keyword>
<dbReference type="Proteomes" id="UP001439008">
    <property type="component" value="Unassembled WGS sequence"/>
</dbReference>
<reference evidence="1 2" key="1">
    <citation type="journal article" date="2024" name="BMC Biol.">
        <title>Comparative genomics of Ascetosporea gives new insight into the evolutionary basis for animal parasitism in Rhizaria.</title>
        <authorList>
            <person name="Hiltunen Thoren M."/>
            <person name="Onut-Brannstrom I."/>
            <person name="Alfjorden A."/>
            <person name="Peckova H."/>
            <person name="Swords F."/>
            <person name="Hooper C."/>
            <person name="Holzer A.S."/>
            <person name="Bass D."/>
            <person name="Burki F."/>
        </authorList>
    </citation>
    <scope>NUCLEOTIDE SEQUENCE [LARGE SCALE GENOMIC DNA]</scope>
    <source>
        <strain evidence="1">20-A016</strain>
    </source>
</reference>